<dbReference type="EMBL" id="FOSF01000015">
    <property type="protein sequence ID" value="SFK01820.1"/>
    <property type="molecule type" value="Genomic_DNA"/>
</dbReference>
<keyword evidence="9 10" id="KW-0234">DNA repair</keyword>
<proteinExistence type="inferred from homology"/>
<dbReference type="InterPro" id="IPR027417">
    <property type="entry name" value="P-loop_NTPase"/>
</dbReference>
<dbReference type="Gene3D" id="3.40.50.300">
    <property type="entry name" value="P-loop containing nucleotide triphosphate hydrolases"/>
    <property type="match status" value="2"/>
</dbReference>
<dbReference type="InterPro" id="IPR011335">
    <property type="entry name" value="Restrct_endonuc-II-like"/>
</dbReference>
<evidence type="ECO:0000256" key="4">
    <source>
        <dbReference type="ARBA" id="ARBA00022801"/>
    </source>
</evidence>
<evidence type="ECO:0000313" key="14">
    <source>
        <dbReference type="Proteomes" id="UP000243374"/>
    </source>
</evidence>
<sequence>MSVYSHSFTVKNSNYIEALGYMCTEQMKIPLNDPFAKEQVIVMNSGMKSYLQQFIARQNGICSNVCFVQLWSFTWDIYRKITPDLGEVHYFDHDYIIWTLYQMLHEEHCADSVDALASVKNYIADDADGTKTYELCVQIADTFDQYMMYRNDWILMWDAIAQYQGDRNLLIEEWQKAVTHPKGSAANRMGRNNLLANVLGDNTWQPVLWTMLFNRIIKDPSKIEPSFYDRSMVIEDLCAKLNSLDEESARNANLPQRVFLFGVSSLQPQVIRFLRALAKHVDVNVMLLNPCREYWGDIDSQWNRIFKDFRQALNALKQKLKNKDVSGALKKNIKGNEISGLSISDSDAIYNGKELSTGEDCYDEEGELVEGNSLLLALGKQGKDNLSLMLDSHPGEDRLYIRTNELLRNAYDSVPFNQEIKRLYDSASESVEPSFDNLFIDPVKAGGDSMLHQIQSQMLNLEQPSQRVVISPEDHSLEIHSSFTEQREVECLRDALLSRFKESIGEDGQPTLKPRDCLVMMPKIEKYAPYIEAVFGSVSPSDKNYIPYALSDRSSRDSSQIADAVLKLLDIGVKRITLSLIIDLLTVPSIASRYGFSTDDVDTINVWCQEANIHWGLDEADAKKDSGVDNLPWTFEQGLFRMVQGYLIGDTVEGLPVYTEIEGSDAQVLGRFCLFVENLKHLRDEFILPEESVGRSLDNGEVIKNFKDWSETLEKEIFQKFFYDVNDSKYLESDTYKECCEIKRLCDSVSEVVERLRKENNASDLKIALPVFRSMLMDKLSKSNEVNTFKGSKVTFCSMIPMRAIPFKHIFILGMDDISFPRQDTIPAFNLVGVKGLFRRGDRSRSIDDRYCFMEAILSARESLYISYIGRSPIDNKERNRSTVLEDLFDYICDVFTVKGLDDELSSEQNEVKLEEEISQALKRRLIRQDTLTSFNKDNYISDPGDDRTLRHIPSFDKNSYVADFYKAQGQTGKTREYLGNKGIGYFKVELEDKLTLGVNEIKKWFTDPAAAFLKNNLEIRLPDDGSSVLTDDECFFLNRFKQNGLLQELGSYSTDKNMAETYLQNLSQSGYLPYGVLSDGLKKKLLEGNNLLLKSLYEVEGERVGTEIPYQRTFDVDLSEYAEPLNEPSLKNRILKVEFSGTVVFPNTLINYYSDGDYSANFVLSAVLNSFALHYAGAPSVVNTISKTGEIISFDVKALEEIDCIDRIFINLLKIAVLAMLRPLPVTSKLLTVLGSHTDEDKFFAYSPESKYLYGNYERVSEHLRKFVFCGRDEEDASSVLGPLALYDCLRRCASNFREKSDKTVSKKTAATESSN</sequence>
<dbReference type="Proteomes" id="UP000243374">
    <property type="component" value="Unassembled WGS sequence"/>
</dbReference>
<protein>
    <recommendedName>
        <fullName evidence="10">RecBCD enzyme subunit RecC</fullName>
    </recommendedName>
    <alternativeName>
        <fullName evidence="10">Exonuclease V subunit RecC</fullName>
        <shortName evidence="10">ExoV subunit RecC</shortName>
    </alternativeName>
    <alternativeName>
        <fullName evidence="10">Helicase/nuclease RecBCD subunit RecC</fullName>
    </alternativeName>
</protein>
<evidence type="ECO:0000256" key="5">
    <source>
        <dbReference type="ARBA" id="ARBA00022806"/>
    </source>
</evidence>
<evidence type="ECO:0000256" key="10">
    <source>
        <dbReference type="HAMAP-Rule" id="MF_01486"/>
    </source>
</evidence>
<dbReference type="SUPFAM" id="SSF52980">
    <property type="entry name" value="Restriction endonuclease-like"/>
    <property type="match status" value="1"/>
</dbReference>
<keyword evidence="14" id="KW-1185">Reference proteome</keyword>
<evidence type="ECO:0000256" key="3">
    <source>
        <dbReference type="ARBA" id="ARBA00022763"/>
    </source>
</evidence>
<organism evidence="13 14">
    <name type="scientific">Succinivibrio dextrinosolvens</name>
    <dbReference type="NCBI Taxonomy" id="83771"/>
    <lineage>
        <taxon>Bacteria</taxon>
        <taxon>Pseudomonadati</taxon>
        <taxon>Pseudomonadota</taxon>
        <taxon>Gammaproteobacteria</taxon>
        <taxon>Aeromonadales</taxon>
        <taxon>Succinivibrionaceae</taxon>
        <taxon>Succinivibrio</taxon>
    </lineage>
</organism>
<keyword evidence="11" id="KW-0175">Coiled coil</keyword>
<dbReference type="OrthoDB" id="9762834at2"/>
<evidence type="ECO:0000256" key="11">
    <source>
        <dbReference type="SAM" id="Coils"/>
    </source>
</evidence>
<reference evidence="13 14" key="1">
    <citation type="submission" date="2016-10" db="EMBL/GenBank/DDBJ databases">
        <authorList>
            <person name="Varghese N."/>
            <person name="Submissions S."/>
        </authorList>
    </citation>
    <scope>NUCLEOTIDE SEQUENCE [LARGE SCALE GENOMIC DNA]</scope>
    <source>
        <strain evidence="13 14">22B</strain>
    </source>
</reference>
<dbReference type="GO" id="GO:0003677">
    <property type="term" value="F:DNA binding"/>
    <property type="evidence" value="ECO:0007669"/>
    <property type="project" value="UniProtKB-UniRule"/>
</dbReference>
<evidence type="ECO:0000313" key="13">
    <source>
        <dbReference type="EMBL" id="SFK01820.1"/>
    </source>
</evidence>
<keyword evidence="8 10" id="KW-0238">DNA-binding</keyword>
<comment type="subunit">
    <text evidence="10">Heterotrimer of RecB, RecC and RecD. All subunits contribute to DNA-binding.</text>
</comment>
<comment type="function">
    <text evidence="10">A helicase/nuclease that prepares dsDNA breaks (DSB) for recombinational DNA repair. Binds to DSBs and unwinds DNA via a highly rapid and processive ATP-dependent bidirectional helicase activity. Unwinds dsDNA until it encounters a Chi (crossover hotspot instigator) sequence from the 3' direction. Cuts ssDNA a few nucleotides 3' to the Chi site. The properties and activities of the enzyme are changed at Chi. The Chi-altered holoenzyme produces a long 3'-ssDNA overhang and facilitates RecA-binding to the ssDNA for homologous DNA recombination and repair. Holoenzyme degrades any linearized DNA that is unable to undergo homologous recombination. In the holoenzyme this subunit recognizes the wild-type Chi sequence, and when added to isolated RecB increases its ATP-dependent helicase processivity.</text>
</comment>
<dbReference type="Gene3D" id="3.40.50.10930">
    <property type="match status" value="1"/>
</dbReference>
<dbReference type="GO" id="GO:0008854">
    <property type="term" value="F:exodeoxyribonuclease V activity"/>
    <property type="evidence" value="ECO:0007669"/>
    <property type="project" value="InterPro"/>
</dbReference>
<keyword evidence="3 10" id="KW-0227">DNA damage</keyword>
<dbReference type="GO" id="GO:0003678">
    <property type="term" value="F:DNA helicase activity"/>
    <property type="evidence" value="ECO:0007669"/>
    <property type="project" value="UniProtKB-UniRule"/>
</dbReference>
<feature type="domain" description="RecC C-terminal" evidence="12">
    <location>
        <begin position="998"/>
        <end position="1118"/>
    </location>
</feature>
<dbReference type="InterPro" id="IPR006697">
    <property type="entry name" value="RecC"/>
</dbReference>
<evidence type="ECO:0000259" key="12">
    <source>
        <dbReference type="Pfam" id="PF17946"/>
    </source>
</evidence>
<dbReference type="NCBIfam" id="TIGR01450">
    <property type="entry name" value="recC"/>
    <property type="match status" value="1"/>
</dbReference>
<evidence type="ECO:0000256" key="6">
    <source>
        <dbReference type="ARBA" id="ARBA00022839"/>
    </source>
</evidence>
<keyword evidence="2 10" id="KW-0547">Nucleotide-binding</keyword>
<evidence type="ECO:0000256" key="7">
    <source>
        <dbReference type="ARBA" id="ARBA00022840"/>
    </source>
</evidence>
<dbReference type="Pfam" id="PF17946">
    <property type="entry name" value="RecC_C"/>
    <property type="match status" value="1"/>
</dbReference>
<gene>
    <name evidence="10" type="primary">recC</name>
    <name evidence="13" type="ORF">SAMN04487865_10154</name>
</gene>
<dbReference type="PANTHER" id="PTHR30591:SF1">
    <property type="entry name" value="RECBCD ENZYME SUBUNIT RECC"/>
    <property type="match status" value="1"/>
</dbReference>
<keyword evidence="6 10" id="KW-0269">Exonuclease</keyword>
<dbReference type="HAMAP" id="MF_01486">
    <property type="entry name" value="RecC"/>
    <property type="match status" value="1"/>
</dbReference>
<evidence type="ECO:0000256" key="8">
    <source>
        <dbReference type="ARBA" id="ARBA00023125"/>
    </source>
</evidence>
<dbReference type="InterPro" id="IPR041500">
    <property type="entry name" value="RecC_C"/>
</dbReference>
<keyword evidence="5 10" id="KW-0347">Helicase</keyword>
<keyword evidence="7 10" id="KW-0067">ATP-binding</keyword>
<evidence type="ECO:0000256" key="2">
    <source>
        <dbReference type="ARBA" id="ARBA00022741"/>
    </source>
</evidence>
<evidence type="ECO:0000256" key="9">
    <source>
        <dbReference type="ARBA" id="ARBA00023204"/>
    </source>
</evidence>
<comment type="similarity">
    <text evidence="10">Belongs to the RecC family.</text>
</comment>
<comment type="miscellaneous">
    <text evidence="10">In the RecBCD complex, RecB has a slow 3'-5' helicase, an exonuclease activity and loads RecA onto ssDNA, RecD has a fast 5'-3' helicase activity, while RecC stimulates the ATPase and processivity of the RecB helicase and contributes to recognition of the Chi site.</text>
</comment>
<feature type="coiled-coil region" evidence="11">
    <location>
        <begin position="898"/>
        <end position="925"/>
    </location>
</feature>
<accession>A0A662Z8F7</accession>
<dbReference type="InterPro" id="IPR013986">
    <property type="entry name" value="DExx_box_DNA_helicase_dom_sf"/>
</dbReference>
<dbReference type="GO" id="GO:0009338">
    <property type="term" value="C:exodeoxyribonuclease V complex"/>
    <property type="evidence" value="ECO:0007669"/>
    <property type="project" value="InterPro"/>
</dbReference>
<dbReference type="GO" id="GO:0000724">
    <property type="term" value="P:double-strand break repair via homologous recombination"/>
    <property type="evidence" value="ECO:0007669"/>
    <property type="project" value="UniProtKB-UniRule"/>
</dbReference>
<dbReference type="SUPFAM" id="SSF52540">
    <property type="entry name" value="P-loop containing nucleoside triphosphate hydrolases"/>
    <property type="match status" value="2"/>
</dbReference>
<dbReference type="Pfam" id="PF04257">
    <property type="entry name" value="Exonuc_V_gamma"/>
    <property type="match status" value="1"/>
</dbReference>
<keyword evidence="4 10" id="KW-0378">Hydrolase</keyword>
<dbReference type="PANTHER" id="PTHR30591">
    <property type="entry name" value="RECBCD ENZYME SUBUNIT RECC"/>
    <property type="match status" value="1"/>
</dbReference>
<evidence type="ECO:0000256" key="1">
    <source>
        <dbReference type="ARBA" id="ARBA00022722"/>
    </source>
</evidence>
<dbReference type="Gene3D" id="1.10.10.160">
    <property type="match status" value="1"/>
</dbReference>
<name>A0A662Z8F7_9GAMM</name>
<dbReference type="RefSeq" id="WP_074840180.1">
    <property type="nucleotide sequence ID" value="NZ_CP047056.1"/>
</dbReference>
<dbReference type="GO" id="GO:0005524">
    <property type="term" value="F:ATP binding"/>
    <property type="evidence" value="ECO:0007669"/>
    <property type="project" value="UniProtKB-UniRule"/>
</dbReference>
<keyword evidence="1 10" id="KW-0540">Nuclease</keyword>